<evidence type="ECO:0000313" key="13">
    <source>
        <dbReference type="EMBL" id="MRX21596.1"/>
    </source>
</evidence>
<keyword evidence="4" id="KW-0479">Metal-binding</keyword>
<dbReference type="GO" id="GO:0046872">
    <property type="term" value="F:metal ion binding"/>
    <property type="evidence" value="ECO:0007669"/>
    <property type="project" value="UniProtKB-KW"/>
</dbReference>
<keyword evidence="6 10" id="KW-0862">Zinc</keyword>
<feature type="transmembrane region" description="Helical" evidence="11">
    <location>
        <begin position="144"/>
        <end position="165"/>
    </location>
</feature>
<feature type="domain" description="Peptidase M48" evidence="12">
    <location>
        <begin position="70"/>
        <end position="273"/>
    </location>
</feature>
<feature type="transmembrane region" description="Helical" evidence="11">
    <location>
        <begin position="35"/>
        <end position="52"/>
    </location>
</feature>
<keyword evidence="1" id="KW-1003">Cell membrane</keyword>
<dbReference type="AlphaFoldDB" id="A0A6A8GFF8"/>
<dbReference type="PANTHER" id="PTHR43221:SF2">
    <property type="entry name" value="PROTEASE HTPX HOMOLOG"/>
    <property type="match status" value="1"/>
</dbReference>
<evidence type="ECO:0000256" key="4">
    <source>
        <dbReference type="ARBA" id="ARBA00022723"/>
    </source>
</evidence>
<feature type="transmembrane region" description="Helical" evidence="11">
    <location>
        <begin position="171"/>
        <end position="196"/>
    </location>
</feature>
<evidence type="ECO:0000256" key="5">
    <source>
        <dbReference type="ARBA" id="ARBA00022801"/>
    </source>
</evidence>
<gene>
    <name evidence="13" type="ORF">GJR96_06460</name>
</gene>
<evidence type="ECO:0000256" key="6">
    <source>
        <dbReference type="ARBA" id="ARBA00022833"/>
    </source>
</evidence>
<evidence type="ECO:0000256" key="7">
    <source>
        <dbReference type="ARBA" id="ARBA00022989"/>
    </source>
</evidence>
<keyword evidence="2 10" id="KW-0645">Protease</keyword>
<dbReference type="Gene3D" id="3.30.2010.10">
    <property type="entry name" value="Metalloproteases ('zincins'), catalytic domain"/>
    <property type="match status" value="1"/>
</dbReference>
<dbReference type="RefSeq" id="WP_151162185.1">
    <property type="nucleotide sequence ID" value="NZ_WKJO01000001.1"/>
</dbReference>
<proteinExistence type="inferred from homology"/>
<keyword evidence="14" id="KW-1185">Reference proteome</keyword>
<keyword evidence="7 11" id="KW-1133">Transmembrane helix</keyword>
<dbReference type="Pfam" id="PF01435">
    <property type="entry name" value="Peptidase_M48"/>
    <property type="match status" value="1"/>
</dbReference>
<evidence type="ECO:0000256" key="1">
    <source>
        <dbReference type="ARBA" id="ARBA00022475"/>
    </source>
</evidence>
<dbReference type="GO" id="GO:0004222">
    <property type="term" value="F:metalloendopeptidase activity"/>
    <property type="evidence" value="ECO:0007669"/>
    <property type="project" value="InterPro"/>
</dbReference>
<evidence type="ECO:0000313" key="14">
    <source>
        <dbReference type="Proteomes" id="UP000439022"/>
    </source>
</evidence>
<evidence type="ECO:0000259" key="12">
    <source>
        <dbReference type="Pfam" id="PF01435"/>
    </source>
</evidence>
<dbReference type="InterPro" id="IPR001915">
    <property type="entry name" value="Peptidase_M48"/>
</dbReference>
<name>A0A6A8GFF8_9EURY</name>
<comment type="caution">
    <text evidence="13">The sequence shown here is derived from an EMBL/GenBank/DDBJ whole genome shotgun (WGS) entry which is preliminary data.</text>
</comment>
<evidence type="ECO:0000256" key="10">
    <source>
        <dbReference type="RuleBase" id="RU003983"/>
    </source>
</evidence>
<keyword evidence="8 10" id="KW-0482">Metalloprotease</keyword>
<evidence type="ECO:0000256" key="2">
    <source>
        <dbReference type="ARBA" id="ARBA00022670"/>
    </source>
</evidence>
<protein>
    <submittedName>
        <fullName evidence="13">M48 family metalloprotease</fullName>
    </submittedName>
</protein>
<evidence type="ECO:0000256" key="11">
    <source>
        <dbReference type="SAM" id="Phobius"/>
    </source>
</evidence>
<evidence type="ECO:0000256" key="9">
    <source>
        <dbReference type="ARBA" id="ARBA00023136"/>
    </source>
</evidence>
<keyword evidence="9 11" id="KW-0472">Membrane</keyword>
<keyword evidence="5 10" id="KW-0378">Hydrolase</keyword>
<sequence>MKHTGLKLRMAVSGTVLFAFYMLLATAVWEVLGSVVTVVVLTVLFVGVQYKLGKWLALRSIDAEELPEDEFADVHQTVESLSAEMGITKPKLMYAPMGAPNAFAVGRQGSGVVVLGTELMQILDDDELKGVIAHELTHLKNRDVVPMVLGQSIAMLFGWGVYFVVNEAIGGIVGWILGWIASIIAQLLVTVFVLVISRVREYAADEDAAQYTGNPEALASALAKIGHVNEQVERTAINDSVSALCIFGQRDGILARLFASHPPMEKRIARLQQLSG</sequence>
<dbReference type="GO" id="GO:0006508">
    <property type="term" value="P:proteolysis"/>
    <property type="evidence" value="ECO:0007669"/>
    <property type="project" value="UniProtKB-KW"/>
</dbReference>
<keyword evidence="3 11" id="KW-0812">Transmembrane</keyword>
<dbReference type="EMBL" id="WKJO01000001">
    <property type="protein sequence ID" value="MRX21596.1"/>
    <property type="molecule type" value="Genomic_DNA"/>
</dbReference>
<organism evidence="13 14">
    <name type="scientific">Haloferax litoreum</name>
    <dbReference type="NCBI Taxonomy" id="2666140"/>
    <lineage>
        <taxon>Archaea</taxon>
        <taxon>Methanobacteriati</taxon>
        <taxon>Methanobacteriota</taxon>
        <taxon>Stenosarchaea group</taxon>
        <taxon>Halobacteria</taxon>
        <taxon>Halobacteriales</taxon>
        <taxon>Haloferacaceae</taxon>
        <taxon>Haloferax</taxon>
    </lineage>
</organism>
<dbReference type="InterPro" id="IPR050083">
    <property type="entry name" value="HtpX_protease"/>
</dbReference>
<comment type="similarity">
    <text evidence="10">Belongs to the peptidase M48 family.</text>
</comment>
<accession>A0A6A8GFF8</accession>
<dbReference type="PANTHER" id="PTHR43221">
    <property type="entry name" value="PROTEASE HTPX"/>
    <property type="match status" value="1"/>
</dbReference>
<dbReference type="Proteomes" id="UP000439022">
    <property type="component" value="Unassembled WGS sequence"/>
</dbReference>
<evidence type="ECO:0000256" key="8">
    <source>
        <dbReference type="ARBA" id="ARBA00023049"/>
    </source>
</evidence>
<evidence type="ECO:0000256" key="3">
    <source>
        <dbReference type="ARBA" id="ARBA00022692"/>
    </source>
</evidence>
<reference evidence="13 14" key="1">
    <citation type="submission" date="2019-11" db="EMBL/GenBank/DDBJ databases">
        <title>Whole genome sequence of Haloferax sp. MBLA0076.</title>
        <authorList>
            <person name="Seo M.-J."/>
            <person name="Cho E.-S."/>
        </authorList>
    </citation>
    <scope>NUCLEOTIDE SEQUENCE [LARGE SCALE GENOMIC DNA]</scope>
    <source>
        <strain evidence="13 14">MBLA0076</strain>
    </source>
</reference>
<comment type="cofactor">
    <cofactor evidence="10">
        <name>Zn(2+)</name>
        <dbReference type="ChEBI" id="CHEBI:29105"/>
    </cofactor>
    <text evidence="10">Binds 1 zinc ion per subunit.</text>
</comment>